<dbReference type="PROSITE" id="PS51257">
    <property type="entry name" value="PROKAR_LIPOPROTEIN"/>
    <property type="match status" value="1"/>
</dbReference>
<dbReference type="AlphaFoldDB" id="A0AAJ1EW05"/>
<dbReference type="Gene3D" id="3.10.450.570">
    <property type="entry name" value="Domain of unknown function (DUF5037), N-terminal subdomain"/>
    <property type="match status" value="1"/>
</dbReference>
<dbReference type="Gene3D" id="3.10.310.80">
    <property type="entry name" value="Domain of unknown function (DUF5037), C-terminal subdomain"/>
    <property type="match status" value="1"/>
</dbReference>
<organism evidence="1 2">
    <name type="scientific">Mediterraneibacter gnavus</name>
    <name type="common">Ruminococcus gnavus</name>
    <dbReference type="NCBI Taxonomy" id="33038"/>
    <lineage>
        <taxon>Bacteria</taxon>
        <taxon>Bacillati</taxon>
        <taxon>Bacillota</taxon>
        <taxon>Clostridia</taxon>
        <taxon>Lachnospirales</taxon>
        <taxon>Lachnospiraceae</taxon>
        <taxon>Mediterraneibacter</taxon>
    </lineage>
</organism>
<proteinExistence type="predicted"/>
<dbReference type="EMBL" id="JAJBOM010000019">
    <property type="protein sequence ID" value="MCB5620043.1"/>
    <property type="molecule type" value="Genomic_DNA"/>
</dbReference>
<accession>A0AAJ1EW05</accession>
<dbReference type="InterPro" id="IPR032218">
    <property type="entry name" value="DUF5037"/>
</dbReference>
<dbReference type="Proteomes" id="UP001297370">
    <property type="component" value="Unassembled WGS sequence"/>
</dbReference>
<gene>
    <name evidence="1" type="ORF">LIQ08_12920</name>
</gene>
<reference evidence="1" key="1">
    <citation type="submission" date="2021-10" db="EMBL/GenBank/DDBJ databases">
        <title>Collection of gut derived symbiotic bacterial strains cultured from healthy donors.</title>
        <authorList>
            <person name="Lin H."/>
            <person name="Littmann E."/>
            <person name="Claire K."/>
            <person name="Pamer E."/>
        </authorList>
    </citation>
    <scope>NUCLEOTIDE SEQUENCE</scope>
    <source>
        <strain evidence="1">MSK.23.18</strain>
    </source>
</reference>
<comment type="caution">
    <text evidence="1">The sequence shown here is derived from an EMBL/GenBank/DDBJ whole genome shotgun (WGS) entry which is preliminary data.</text>
</comment>
<evidence type="ECO:0000313" key="1">
    <source>
        <dbReference type="EMBL" id="MCB5620043.1"/>
    </source>
</evidence>
<evidence type="ECO:0000313" key="2">
    <source>
        <dbReference type="Proteomes" id="UP001297370"/>
    </source>
</evidence>
<name>A0AAJ1EW05_MEDGN</name>
<sequence>MKRGGYKSALLVSLFLIMMLGGCGMDTKKEVITKAIESHLQEKYGEEFEVLSWNQPKLLPSDNGAIYATCIAKSDPKHPFEGSYFYTEDFGLEVGPLGDGYVERLLAKQMEKKTEKVISQVAKRYYIQGRIWSQEDEWEKWQNMPVEEVSNWENYVNLRNYAGNPDERTLGAIRIYIDATTMMDKTDEEEYKMYEELFREKLGGEALLYIYYLDKKNFRQAEKVLETSAPRNGGSRLDKAIEEQPYFGTIMRSGSKVFDDSLEVFKAAKQGKEQEKYK</sequence>
<dbReference type="GeneID" id="42786542"/>
<protein>
    <submittedName>
        <fullName evidence="1">DUF5037 domain-containing protein</fullName>
    </submittedName>
</protein>
<dbReference type="RefSeq" id="WP_226972154.1">
    <property type="nucleotide sequence ID" value="NZ_JAAIQY010000019.1"/>
</dbReference>
<dbReference type="Pfam" id="PF16440">
    <property type="entry name" value="DUF5037"/>
    <property type="match status" value="1"/>
</dbReference>